<dbReference type="InterPro" id="IPR036291">
    <property type="entry name" value="NAD(P)-bd_dom_sf"/>
</dbReference>
<dbReference type="Proteomes" id="UP000271227">
    <property type="component" value="Unassembled WGS sequence"/>
</dbReference>
<dbReference type="SUPFAM" id="SSF51735">
    <property type="entry name" value="NAD(P)-binding Rossmann-fold domains"/>
    <property type="match status" value="1"/>
</dbReference>
<dbReference type="PANTHER" id="PTHR44196">
    <property type="entry name" value="DEHYDROGENASE/REDUCTASE SDR FAMILY MEMBER 7B"/>
    <property type="match status" value="1"/>
</dbReference>
<comment type="similarity">
    <text evidence="1 3">Belongs to the short-chain dehydrogenases/reductases (SDR) family.</text>
</comment>
<dbReference type="InterPro" id="IPR020904">
    <property type="entry name" value="Sc_DH/Rdtase_CS"/>
</dbReference>
<dbReference type="PANTHER" id="PTHR44196:SF4">
    <property type="entry name" value="SHORT CHAIN DEHYDROGENASE"/>
    <property type="match status" value="1"/>
</dbReference>
<dbReference type="PROSITE" id="PS00061">
    <property type="entry name" value="ADH_SHORT"/>
    <property type="match status" value="1"/>
</dbReference>
<dbReference type="InParanoid" id="A0A3M0CGV9"/>
<accession>A0A3M0CGV9</accession>
<dbReference type="OrthoDB" id="9790785at2"/>
<dbReference type="FunCoup" id="A0A3M0CGV9">
    <property type="interactions" value="77"/>
</dbReference>
<dbReference type="GO" id="GO:0016020">
    <property type="term" value="C:membrane"/>
    <property type="evidence" value="ECO:0007669"/>
    <property type="project" value="TreeGrafter"/>
</dbReference>
<dbReference type="Pfam" id="PF00106">
    <property type="entry name" value="adh_short"/>
    <property type="match status" value="1"/>
</dbReference>
<dbReference type="CDD" id="cd05233">
    <property type="entry name" value="SDR_c"/>
    <property type="match status" value="1"/>
</dbReference>
<keyword evidence="2" id="KW-0560">Oxidoreductase</keyword>
<protein>
    <submittedName>
        <fullName evidence="4">NAD(P)-dependent dehydrogenase (Short-subunit alcohol dehydrogenase family)</fullName>
    </submittedName>
</protein>
<dbReference type="PRINTS" id="PR00081">
    <property type="entry name" value="GDHRDH"/>
</dbReference>
<reference evidence="4 5" key="1">
    <citation type="submission" date="2018-10" db="EMBL/GenBank/DDBJ databases">
        <title>Genomic Encyclopedia of Archaeal and Bacterial Type Strains, Phase II (KMG-II): from individual species to whole genera.</title>
        <authorList>
            <person name="Goeker M."/>
        </authorList>
    </citation>
    <scope>NUCLEOTIDE SEQUENCE [LARGE SCALE GENOMIC DNA]</scope>
    <source>
        <strain evidence="4 5">DSM 25217</strain>
    </source>
</reference>
<gene>
    <name evidence="4" type="ORF">BXY39_1510</name>
</gene>
<organism evidence="4 5">
    <name type="scientific">Eilatimonas milleporae</name>
    <dbReference type="NCBI Taxonomy" id="911205"/>
    <lineage>
        <taxon>Bacteria</taxon>
        <taxon>Pseudomonadati</taxon>
        <taxon>Pseudomonadota</taxon>
        <taxon>Alphaproteobacteria</taxon>
        <taxon>Kordiimonadales</taxon>
        <taxon>Kordiimonadaceae</taxon>
        <taxon>Eilatimonas</taxon>
    </lineage>
</organism>
<dbReference type="AlphaFoldDB" id="A0A3M0CGV9"/>
<evidence type="ECO:0000256" key="1">
    <source>
        <dbReference type="ARBA" id="ARBA00006484"/>
    </source>
</evidence>
<name>A0A3M0CGV9_9PROT</name>
<dbReference type="Gene3D" id="3.40.50.720">
    <property type="entry name" value="NAD(P)-binding Rossmann-like Domain"/>
    <property type="match status" value="1"/>
</dbReference>
<evidence type="ECO:0000313" key="5">
    <source>
        <dbReference type="Proteomes" id="UP000271227"/>
    </source>
</evidence>
<evidence type="ECO:0000256" key="3">
    <source>
        <dbReference type="RuleBase" id="RU000363"/>
    </source>
</evidence>
<dbReference type="EMBL" id="REFR01000010">
    <property type="protein sequence ID" value="RMB08864.1"/>
    <property type="molecule type" value="Genomic_DNA"/>
</dbReference>
<dbReference type="RefSeq" id="WP_121938403.1">
    <property type="nucleotide sequence ID" value="NZ_REFR01000010.1"/>
</dbReference>
<comment type="caution">
    <text evidence="4">The sequence shown here is derived from an EMBL/GenBank/DDBJ whole genome shotgun (WGS) entry which is preliminary data.</text>
</comment>
<keyword evidence="5" id="KW-1185">Reference proteome</keyword>
<evidence type="ECO:0000313" key="4">
    <source>
        <dbReference type="EMBL" id="RMB08864.1"/>
    </source>
</evidence>
<dbReference type="PRINTS" id="PR00080">
    <property type="entry name" value="SDRFAMILY"/>
</dbReference>
<dbReference type="InterPro" id="IPR002347">
    <property type="entry name" value="SDR_fam"/>
</dbReference>
<sequence>MGKLLEDRIALVTGASRGIGRAAALALSAEGAHIVALARPRSQGALEELDDEIRAAGGAATLVPVDLTDGAAIDQLGAALYERWGRIDILLGNAGMLGPLSPVGHVSPKDWDKVFQTNVTANYRLIRSMDPLLRQSGSGRAIFVTSGAAHKAKPYWAPYAASKAALEELVRTYAAEMQATPVKTALVDPGPMRTAMRKKAVPGENADTLPPPESIGPLFVELAGDAVWSDTLETGTIIRFADWQPLKAD</sequence>
<proteinExistence type="inferred from homology"/>
<evidence type="ECO:0000256" key="2">
    <source>
        <dbReference type="ARBA" id="ARBA00023002"/>
    </source>
</evidence>
<dbReference type="GO" id="GO:0016491">
    <property type="term" value="F:oxidoreductase activity"/>
    <property type="evidence" value="ECO:0007669"/>
    <property type="project" value="UniProtKB-KW"/>
</dbReference>